<organism evidence="1">
    <name type="scientific">marine sediment metagenome</name>
    <dbReference type="NCBI Taxonomy" id="412755"/>
    <lineage>
        <taxon>unclassified sequences</taxon>
        <taxon>metagenomes</taxon>
        <taxon>ecological metagenomes</taxon>
    </lineage>
</organism>
<sequence length="83" mass="10166">LAGKIIRFIIRDEYILYQLRNTIRRQPSKSLEKVGWRKYLEDELLLTDFFGKRINKLDLEENTLSRVFTVEKFLERYKEKIVK</sequence>
<evidence type="ECO:0000313" key="1">
    <source>
        <dbReference type="EMBL" id="GAH81560.1"/>
    </source>
</evidence>
<accession>X1JJB6</accession>
<name>X1JJB6_9ZZZZ</name>
<feature type="non-terminal residue" evidence="1">
    <location>
        <position position="1"/>
    </location>
</feature>
<proteinExistence type="predicted"/>
<gene>
    <name evidence="1" type="ORF">S03H2_68213</name>
</gene>
<reference evidence="1" key="1">
    <citation type="journal article" date="2014" name="Front. Microbiol.">
        <title>High frequency of phylogenetically diverse reductive dehalogenase-homologous genes in deep subseafloor sedimentary metagenomes.</title>
        <authorList>
            <person name="Kawai M."/>
            <person name="Futagami T."/>
            <person name="Toyoda A."/>
            <person name="Takaki Y."/>
            <person name="Nishi S."/>
            <person name="Hori S."/>
            <person name="Arai W."/>
            <person name="Tsubouchi T."/>
            <person name="Morono Y."/>
            <person name="Uchiyama I."/>
            <person name="Ito T."/>
            <person name="Fujiyama A."/>
            <person name="Inagaki F."/>
            <person name="Takami H."/>
        </authorList>
    </citation>
    <scope>NUCLEOTIDE SEQUENCE</scope>
    <source>
        <strain evidence="1">Expedition CK06-06</strain>
    </source>
</reference>
<comment type="caution">
    <text evidence="1">The sequence shown here is derived from an EMBL/GenBank/DDBJ whole genome shotgun (WGS) entry which is preliminary data.</text>
</comment>
<dbReference type="AlphaFoldDB" id="X1JJB6"/>
<dbReference type="EMBL" id="BARU01044810">
    <property type="protein sequence ID" value="GAH81560.1"/>
    <property type="molecule type" value="Genomic_DNA"/>
</dbReference>
<protein>
    <submittedName>
        <fullName evidence="1">Uncharacterized protein</fullName>
    </submittedName>
</protein>